<proteinExistence type="inferred from homology"/>
<dbReference type="CDD" id="cd11055">
    <property type="entry name" value="CYP3A-like"/>
    <property type="match status" value="1"/>
</dbReference>
<organism evidence="12 13">
    <name type="scientific">Owenia fusiformis</name>
    <name type="common">Polychaete worm</name>
    <dbReference type="NCBI Taxonomy" id="6347"/>
    <lineage>
        <taxon>Eukaryota</taxon>
        <taxon>Metazoa</taxon>
        <taxon>Spiralia</taxon>
        <taxon>Lophotrochozoa</taxon>
        <taxon>Annelida</taxon>
        <taxon>Polychaeta</taxon>
        <taxon>Sedentaria</taxon>
        <taxon>Canalipalpata</taxon>
        <taxon>Sabellida</taxon>
        <taxon>Oweniida</taxon>
        <taxon>Oweniidae</taxon>
        <taxon>Owenia</taxon>
    </lineage>
</organism>
<dbReference type="InterPro" id="IPR036396">
    <property type="entry name" value="Cyt_P450_sf"/>
</dbReference>
<dbReference type="AlphaFoldDB" id="A0A8J1TA31"/>
<evidence type="ECO:0000256" key="7">
    <source>
        <dbReference type="ARBA" id="ARBA00023002"/>
    </source>
</evidence>
<dbReference type="GO" id="GO:0008395">
    <property type="term" value="F:steroid hydroxylase activity"/>
    <property type="evidence" value="ECO:0007669"/>
    <property type="project" value="TreeGrafter"/>
</dbReference>
<evidence type="ECO:0000256" key="2">
    <source>
        <dbReference type="ARBA" id="ARBA00004406"/>
    </source>
</evidence>
<dbReference type="PANTHER" id="PTHR24302">
    <property type="entry name" value="CYTOCHROME P450 FAMILY 3"/>
    <property type="match status" value="1"/>
</dbReference>
<evidence type="ECO:0000256" key="9">
    <source>
        <dbReference type="ARBA" id="ARBA00043906"/>
    </source>
</evidence>
<keyword evidence="4 10" id="KW-0349">Heme</keyword>
<dbReference type="GO" id="GO:0016705">
    <property type="term" value="F:oxidoreductase activity, acting on paired donors, with incorporation or reduction of molecular oxygen"/>
    <property type="evidence" value="ECO:0007669"/>
    <property type="project" value="InterPro"/>
</dbReference>
<evidence type="ECO:0000256" key="6">
    <source>
        <dbReference type="ARBA" id="ARBA00022848"/>
    </source>
</evidence>
<dbReference type="InterPro" id="IPR050705">
    <property type="entry name" value="Cytochrome_P450_3A"/>
</dbReference>
<keyword evidence="8 10" id="KW-0408">Iron</keyword>
<sequence>MNILGLIEVSNTLLFVVCIIVALYIYLTWTHSIWSSQGIKGPTPYPVIGTLLQNLKMGLPMGDKAIYDKFADEKVVGLYDGRKPNLMVKDAELLKKVLVKDFQYFINRRDMGGLELGKEFKRMLTGLKNDEWKTARSIISPTFSSGKIKRMVAQINASNNGLLKVLEEKAAADEMFEIKQNLADCTMNMIASVAFGIKMDGDSESDKELREQFATISGRFSNIPKRRIFVIIVASILPVFNPIINYFKLAHMEDGTVEFYKEILEQAMANRQSDTSKHTDFLQLMIKAQSEVDDAKSFTNDDILGNSMLFFLAGYETVSTTLMWVIYNMSIHQEEQEKVYEEVMEAVGNEDELTYDMLSQMTYLEMFIEESMRIFPPASILERAVNEDVTIDGINFPKNATVTVPVIALHHDPKIWPEPKKFIPERFTAEEKAKRNPYYYQPFGLGPRNCVAMRLAQTEVKLCIAKMVKSFKILPCEKTEDPIEIVKSGAMHPKNGMFIKVAKR</sequence>
<dbReference type="Proteomes" id="UP000749559">
    <property type="component" value="Unassembled WGS sequence"/>
</dbReference>
<dbReference type="Gene3D" id="1.10.630.10">
    <property type="entry name" value="Cytochrome P450"/>
    <property type="match status" value="1"/>
</dbReference>
<dbReference type="InterPro" id="IPR017972">
    <property type="entry name" value="Cyt_P450_CS"/>
</dbReference>
<keyword evidence="11" id="KW-0503">Monooxygenase</keyword>
<dbReference type="PRINTS" id="PR00385">
    <property type="entry name" value="P450"/>
</dbReference>
<comment type="function">
    <text evidence="9">Cytochromes P450 are a group of heme-thiolate monooxygenases. They oxidize a variety of structurally unrelated compounds, including steroids, fatty acids, and xenobiotics.</text>
</comment>
<dbReference type="PROSITE" id="PS00086">
    <property type="entry name" value="CYTOCHROME_P450"/>
    <property type="match status" value="1"/>
</dbReference>
<dbReference type="PRINTS" id="PR00463">
    <property type="entry name" value="EP450I"/>
</dbReference>
<dbReference type="OrthoDB" id="2789670at2759"/>
<dbReference type="InterPro" id="IPR002401">
    <property type="entry name" value="Cyt_P450_E_grp-I"/>
</dbReference>
<comment type="cofactor">
    <cofactor evidence="10">
        <name>heme</name>
        <dbReference type="ChEBI" id="CHEBI:30413"/>
    </cofactor>
</comment>
<name>A0A8J1TA31_OWEFU</name>
<comment type="caution">
    <text evidence="12">The sequence shown here is derived from an EMBL/GenBank/DDBJ whole genome shotgun (WGS) entry which is preliminary data.</text>
</comment>
<keyword evidence="5 10" id="KW-0479">Metal-binding</keyword>
<dbReference type="PANTHER" id="PTHR24302:SF15">
    <property type="entry name" value="FATTY-ACID PEROXYGENASE"/>
    <property type="match status" value="1"/>
</dbReference>
<dbReference type="EMBL" id="CAIIXF020000011">
    <property type="protein sequence ID" value="CAH1800136.1"/>
    <property type="molecule type" value="Genomic_DNA"/>
</dbReference>
<keyword evidence="7 11" id="KW-0560">Oxidoreductase</keyword>
<protein>
    <submittedName>
        <fullName evidence="12">Uncharacterized protein</fullName>
    </submittedName>
</protein>
<evidence type="ECO:0000313" key="12">
    <source>
        <dbReference type="EMBL" id="CAH1800136.1"/>
    </source>
</evidence>
<dbReference type="FunFam" id="1.10.630.10:FF:000042">
    <property type="entry name" value="Cytochrome P450"/>
    <property type="match status" value="1"/>
</dbReference>
<reference evidence="12" key="1">
    <citation type="submission" date="2022-03" db="EMBL/GenBank/DDBJ databases">
        <authorList>
            <person name="Martin C."/>
        </authorList>
    </citation>
    <scope>NUCLEOTIDE SEQUENCE</scope>
</reference>
<evidence type="ECO:0000313" key="13">
    <source>
        <dbReference type="Proteomes" id="UP000749559"/>
    </source>
</evidence>
<accession>A0A8J1TA31</accession>
<keyword evidence="6" id="KW-0492">Microsome</keyword>
<evidence type="ECO:0000256" key="8">
    <source>
        <dbReference type="ARBA" id="ARBA00023004"/>
    </source>
</evidence>
<evidence type="ECO:0000256" key="11">
    <source>
        <dbReference type="RuleBase" id="RU000461"/>
    </source>
</evidence>
<comment type="similarity">
    <text evidence="3 11">Belongs to the cytochrome P450 family.</text>
</comment>
<evidence type="ECO:0000256" key="4">
    <source>
        <dbReference type="ARBA" id="ARBA00022617"/>
    </source>
</evidence>
<evidence type="ECO:0000256" key="5">
    <source>
        <dbReference type="ARBA" id="ARBA00022723"/>
    </source>
</evidence>
<gene>
    <name evidence="12" type="ORF">OFUS_LOCUS24064</name>
</gene>
<keyword evidence="13" id="KW-1185">Reference proteome</keyword>
<dbReference type="InterPro" id="IPR001128">
    <property type="entry name" value="Cyt_P450"/>
</dbReference>
<comment type="subcellular location">
    <subcellularLocation>
        <location evidence="2">Endoplasmic reticulum membrane</location>
        <topology evidence="2">Peripheral membrane protein</topology>
    </subcellularLocation>
    <subcellularLocation>
        <location evidence="1">Microsome membrane</location>
        <topology evidence="1">Peripheral membrane protein</topology>
    </subcellularLocation>
</comment>
<dbReference type="GO" id="GO:0005506">
    <property type="term" value="F:iron ion binding"/>
    <property type="evidence" value="ECO:0007669"/>
    <property type="project" value="InterPro"/>
</dbReference>
<dbReference type="SUPFAM" id="SSF48264">
    <property type="entry name" value="Cytochrome P450"/>
    <property type="match status" value="1"/>
</dbReference>
<evidence type="ECO:0000256" key="3">
    <source>
        <dbReference type="ARBA" id="ARBA00010617"/>
    </source>
</evidence>
<dbReference type="Pfam" id="PF00067">
    <property type="entry name" value="p450"/>
    <property type="match status" value="1"/>
</dbReference>
<dbReference type="GO" id="GO:0005789">
    <property type="term" value="C:endoplasmic reticulum membrane"/>
    <property type="evidence" value="ECO:0007669"/>
    <property type="project" value="UniProtKB-SubCell"/>
</dbReference>
<evidence type="ECO:0000256" key="1">
    <source>
        <dbReference type="ARBA" id="ARBA00004174"/>
    </source>
</evidence>
<keyword evidence="6" id="KW-0256">Endoplasmic reticulum</keyword>
<feature type="binding site" description="axial binding residue" evidence="10">
    <location>
        <position position="450"/>
    </location>
    <ligand>
        <name>heme</name>
        <dbReference type="ChEBI" id="CHEBI:30413"/>
    </ligand>
    <ligandPart>
        <name>Fe</name>
        <dbReference type="ChEBI" id="CHEBI:18248"/>
    </ligandPart>
</feature>
<dbReference type="GO" id="GO:0020037">
    <property type="term" value="F:heme binding"/>
    <property type="evidence" value="ECO:0007669"/>
    <property type="project" value="InterPro"/>
</dbReference>
<evidence type="ECO:0000256" key="10">
    <source>
        <dbReference type="PIRSR" id="PIRSR602401-1"/>
    </source>
</evidence>